<name>A0A8S5S589_9CAUD</name>
<organism evidence="1">
    <name type="scientific">Siphoviridae sp. ct3UN6</name>
    <dbReference type="NCBI Taxonomy" id="2827769"/>
    <lineage>
        <taxon>Viruses</taxon>
        <taxon>Duplodnaviria</taxon>
        <taxon>Heunggongvirae</taxon>
        <taxon>Uroviricota</taxon>
        <taxon>Caudoviricetes</taxon>
    </lineage>
</organism>
<evidence type="ECO:0000313" key="1">
    <source>
        <dbReference type="EMBL" id="DAF45874.1"/>
    </source>
</evidence>
<protein>
    <submittedName>
        <fullName evidence="1">Uncharacterized protein</fullName>
    </submittedName>
</protein>
<proteinExistence type="predicted"/>
<accession>A0A8S5S589</accession>
<dbReference type="EMBL" id="BK032520">
    <property type="protein sequence ID" value="DAF45874.1"/>
    <property type="molecule type" value="Genomic_DNA"/>
</dbReference>
<sequence length="468" mass="51823">MMKLKGEMLLELTDSTTGDVETVKETNMVTQAVNDILGNNPMGIYYKAGDEYDDMVLWNGNLLPICPNMIGGILLFSKTLEEKTDHIYEVGTNLPVAYASNNVNSTANTARGSLNLTESKKLDNGYKFVWEFTPSQGNGTIASVALTSALGGQNAFGSTVADATAFLLLKKVTIDKLIKAIRMLLFETVEIDFEKNLLYSITFGESSVTVTKARIPVFDIGLNEKLDDTTCTILESKTLTTSTFTFLGSYTKYGEFLDGRDGYWYGFSNEPNSSGNATMQWIKISKTDDSFTEGTWTLSNAKLLETGKRDKEDTYPERYVKSCIRDGYLYVAAYNKKGIYKINLSNSADVKLIDLGFTSKFKSLGESGTCELCMTVVGDIIIGSDFQIRKDDVVVKTQGSVRLKAAATPLFQYKEFLFCWGGNYGKESRCTYLFTPYLASINNLSSAVVKNTDKTMKITYTLTEESSE</sequence>
<reference evidence="1" key="1">
    <citation type="journal article" date="2021" name="Proc. Natl. Acad. Sci. U.S.A.">
        <title>A Catalog of Tens of Thousands of Viruses from Human Metagenomes Reveals Hidden Associations with Chronic Diseases.</title>
        <authorList>
            <person name="Tisza M.J."/>
            <person name="Buck C.B."/>
        </authorList>
    </citation>
    <scope>NUCLEOTIDE SEQUENCE</scope>
    <source>
        <strain evidence="1">Ct3UN6</strain>
    </source>
</reference>